<accession>A0A9P1GVL8</accession>
<protein>
    <recommendedName>
        <fullName evidence="2">Glycosyl hydrolase family 30 beta sandwich domain-containing protein</fullName>
    </recommendedName>
</protein>
<evidence type="ECO:0000256" key="1">
    <source>
        <dbReference type="SAM" id="MobiDB-lite"/>
    </source>
</evidence>
<reference evidence="3" key="1">
    <citation type="submission" date="2022-11" db="EMBL/GenBank/DDBJ databases">
        <authorList>
            <person name="Scott C."/>
            <person name="Bruce N."/>
        </authorList>
    </citation>
    <scope>NUCLEOTIDE SEQUENCE</scope>
</reference>
<dbReference type="Gene3D" id="2.60.40.1180">
    <property type="entry name" value="Golgi alpha-mannosidase II"/>
    <property type="match status" value="1"/>
</dbReference>
<dbReference type="Proteomes" id="UP000838763">
    <property type="component" value="Unassembled WGS sequence"/>
</dbReference>
<evidence type="ECO:0000259" key="2">
    <source>
        <dbReference type="Pfam" id="PF17189"/>
    </source>
</evidence>
<dbReference type="AlphaFoldDB" id="A0A9P1GVL8"/>
<dbReference type="EMBL" id="CALLCH030000002">
    <property type="protein sequence ID" value="CAI4211473.1"/>
    <property type="molecule type" value="Genomic_DNA"/>
</dbReference>
<proteinExistence type="predicted"/>
<dbReference type="InterPro" id="IPR017853">
    <property type="entry name" value="GH"/>
</dbReference>
<sequence length="173" mass="18067">MNHNAGGYLYWEGVQWPNPNTNEKIIRVDQQTGDYEVATRLWAFANWSRFVRPNAVRVGTSGGSGARIAAFKNEDGSVAVVLISQGGGGDVTVKISGEGAPAGKATAWASDDQRKCAEVEVTVGADGAVTANVGQSSITTIHIAAAEPEAEPEPAPEPEAPVEEETPAVPVEP</sequence>
<feature type="region of interest" description="Disordered" evidence="1">
    <location>
        <begin position="145"/>
        <end position="173"/>
    </location>
</feature>
<dbReference type="SUPFAM" id="SSF51011">
    <property type="entry name" value="Glycosyl hydrolase domain"/>
    <property type="match status" value="1"/>
</dbReference>
<dbReference type="Pfam" id="PF17189">
    <property type="entry name" value="Glyco_hydro_30C"/>
    <property type="match status" value="1"/>
</dbReference>
<dbReference type="OrthoDB" id="2012278at2759"/>
<evidence type="ECO:0000313" key="3">
    <source>
        <dbReference type="EMBL" id="CAI4211473.1"/>
    </source>
</evidence>
<dbReference type="InterPro" id="IPR013780">
    <property type="entry name" value="Glyco_hydro_b"/>
</dbReference>
<keyword evidence="4" id="KW-1185">Reference proteome</keyword>
<evidence type="ECO:0000313" key="4">
    <source>
        <dbReference type="Proteomes" id="UP000838763"/>
    </source>
</evidence>
<comment type="caution">
    <text evidence="3">The sequence shown here is derived from an EMBL/GenBank/DDBJ whole genome shotgun (WGS) entry which is preliminary data.</text>
</comment>
<feature type="compositionally biased region" description="Acidic residues" evidence="1">
    <location>
        <begin position="148"/>
        <end position="166"/>
    </location>
</feature>
<dbReference type="InterPro" id="IPR033452">
    <property type="entry name" value="GH30_C"/>
</dbReference>
<name>A0A9P1GVL8_9PEZI</name>
<gene>
    <name evidence="3" type="ORF">PPNO1_LOCUS1258</name>
</gene>
<feature type="domain" description="Glycosyl hydrolase family 30 beta sandwich" evidence="2">
    <location>
        <begin position="54"/>
        <end position="140"/>
    </location>
</feature>
<dbReference type="Gene3D" id="3.20.20.80">
    <property type="entry name" value="Glycosidases"/>
    <property type="match status" value="1"/>
</dbReference>
<organism evidence="3 4">
    <name type="scientific">Parascedosporium putredinis</name>
    <dbReference type="NCBI Taxonomy" id="1442378"/>
    <lineage>
        <taxon>Eukaryota</taxon>
        <taxon>Fungi</taxon>
        <taxon>Dikarya</taxon>
        <taxon>Ascomycota</taxon>
        <taxon>Pezizomycotina</taxon>
        <taxon>Sordariomycetes</taxon>
        <taxon>Hypocreomycetidae</taxon>
        <taxon>Microascales</taxon>
        <taxon>Microascaceae</taxon>
        <taxon>Parascedosporium</taxon>
    </lineage>
</organism>
<dbReference type="SUPFAM" id="SSF51445">
    <property type="entry name" value="(Trans)glycosidases"/>
    <property type="match status" value="1"/>
</dbReference>